<name>A0A450S2B9_9GAMM</name>
<evidence type="ECO:0000313" key="2">
    <source>
        <dbReference type="EMBL" id="VFJ45976.1"/>
    </source>
</evidence>
<dbReference type="EMBL" id="CAADEZ010000029">
    <property type="protein sequence ID" value="VFJ45788.1"/>
    <property type="molecule type" value="Genomic_DNA"/>
</dbReference>
<dbReference type="AlphaFoldDB" id="A0A450S2B9"/>
<proteinExistence type="predicted"/>
<sequence>MGHDLGPRPPGRFRMKNSCPRCGQPHVLSGLIDTFELYAKTRPAPASRVKNDLKMLIYSV</sequence>
<accession>A0A450S2B9</accession>
<evidence type="ECO:0000313" key="1">
    <source>
        <dbReference type="EMBL" id="VFJ45788.1"/>
    </source>
</evidence>
<protein>
    <submittedName>
        <fullName evidence="1">Uncharacterized protein</fullName>
    </submittedName>
</protein>
<evidence type="ECO:0000313" key="3">
    <source>
        <dbReference type="EMBL" id="VFK07425.1"/>
    </source>
</evidence>
<gene>
    <name evidence="1" type="ORF">BECKFM1743A_GA0114220_1002915</name>
    <name evidence="3" type="ORF">BECKFM1743B_GA0114221_1004015</name>
    <name evidence="2" type="ORF">BECKFM1743C_GA0114222_1003215</name>
</gene>
<dbReference type="EMBL" id="CAADFL010000040">
    <property type="protein sequence ID" value="VFK07425.1"/>
    <property type="molecule type" value="Genomic_DNA"/>
</dbReference>
<reference evidence="1" key="1">
    <citation type="submission" date="2019-02" db="EMBL/GenBank/DDBJ databases">
        <authorList>
            <person name="Gruber-Vodicka R. H."/>
            <person name="Seah K. B. B."/>
        </authorList>
    </citation>
    <scope>NUCLEOTIDE SEQUENCE</scope>
    <source>
        <strain evidence="1">BECK_BZ163</strain>
        <strain evidence="3">BECK_BZ164</strain>
        <strain evidence="2">BECK_BZ165</strain>
    </source>
</reference>
<dbReference type="EMBL" id="CAADFA010000032">
    <property type="protein sequence ID" value="VFJ45976.1"/>
    <property type="molecule type" value="Genomic_DNA"/>
</dbReference>
<organism evidence="1">
    <name type="scientific">Candidatus Kentrum sp. FM</name>
    <dbReference type="NCBI Taxonomy" id="2126340"/>
    <lineage>
        <taxon>Bacteria</taxon>
        <taxon>Pseudomonadati</taxon>
        <taxon>Pseudomonadota</taxon>
        <taxon>Gammaproteobacteria</taxon>
        <taxon>Candidatus Kentrum</taxon>
    </lineage>
</organism>